<comment type="caution">
    <text evidence="1">The sequence shown here is derived from an EMBL/GenBank/DDBJ whole genome shotgun (WGS) entry which is preliminary data.</text>
</comment>
<evidence type="ECO:0000313" key="2">
    <source>
        <dbReference type="Proteomes" id="UP000432694"/>
    </source>
</evidence>
<proteinExistence type="predicted"/>
<protein>
    <recommendedName>
        <fullName evidence="3">Phosphoglycolate phosphatase</fullName>
    </recommendedName>
</protein>
<dbReference type="EMBL" id="WIJB01000001">
    <property type="protein sequence ID" value="MQQ01346.1"/>
    <property type="molecule type" value="Genomic_DNA"/>
</dbReference>
<name>A0A7X1QUQ3_STRMT</name>
<dbReference type="SUPFAM" id="SSF56784">
    <property type="entry name" value="HAD-like"/>
    <property type="match status" value="1"/>
</dbReference>
<evidence type="ECO:0008006" key="3">
    <source>
        <dbReference type="Google" id="ProtNLM"/>
    </source>
</evidence>
<dbReference type="InterPro" id="IPR036412">
    <property type="entry name" value="HAD-like_sf"/>
</dbReference>
<sequence length="46" mass="5240">MEEILDKYQLNPTNCVFLGDSEDNTIAAETLDVKSYDAVYVLKKIE</sequence>
<dbReference type="Gene3D" id="3.40.50.1000">
    <property type="entry name" value="HAD superfamily/HAD-like"/>
    <property type="match status" value="1"/>
</dbReference>
<dbReference type="Proteomes" id="UP000432694">
    <property type="component" value="Unassembled WGS sequence"/>
</dbReference>
<accession>A0A7X1QUQ3</accession>
<evidence type="ECO:0000313" key="1">
    <source>
        <dbReference type="EMBL" id="MQQ01346.1"/>
    </source>
</evidence>
<dbReference type="InterPro" id="IPR023214">
    <property type="entry name" value="HAD_sf"/>
</dbReference>
<gene>
    <name evidence="1" type="ORF">GEZ98_00140</name>
</gene>
<dbReference type="AlphaFoldDB" id="A0A7X1QUQ3"/>
<reference evidence="1 2" key="1">
    <citation type="submission" date="2019-10" db="EMBL/GenBank/DDBJ databases">
        <title>Streptococcus mitis of the oral and urogenital tracts.</title>
        <authorList>
            <person name="Price T."/>
            <person name="Mores C.R."/>
            <person name="Putonti C."/>
            <person name="Wolfe A.J."/>
        </authorList>
    </citation>
    <scope>NUCLEOTIDE SEQUENCE [LARGE SCALE GENOMIC DNA]</scope>
    <source>
        <strain evidence="1 2">SM50</strain>
    </source>
</reference>
<organism evidence="1 2">
    <name type="scientific">Streptococcus mitis</name>
    <dbReference type="NCBI Taxonomy" id="28037"/>
    <lineage>
        <taxon>Bacteria</taxon>
        <taxon>Bacillati</taxon>
        <taxon>Bacillota</taxon>
        <taxon>Bacilli</taxon>
        <taxon>Lactobacillales</taxon>
        <taxon>Streptococcaceae</taxon>
        <taxon>Streptococcus</taxon>
        <taxon>Streptococcus mitis group</taxon>
    </lineage>
</organism>
<dbReference type="RefSeq" id="WP_153219325.1">
    <property type="nucleotide sequence ID" value="NZ_WIJB01000001.1"/>
</dbReference>